<proteinExistence type="predicted"/>
<organism evidence="2 3">
    <name type="scientific">Staphylotrichum tortipilum</name>
    <dbReference type="NCBI Taxonomy" id="2831512"/>
    <lineage>
        <taxon>Eukaryota</taxon>
        <taxon>Fungi</taxon>
        <taxon>Dikarya</taxon>
        <taxon>Ascomycota</taxon>
        <taxon>Pezizomycotina</taxon>
        <taxon>Sordariomycetes</taxon>
        <taxon>Sordariomycetidae</taxon>
        <taxon>Sordariales</taxon>
        <taxon>Chaetomiaceae</taxon>
        <taxon>Staphylotrichum</taxon>
    </lineage>
</organism>
<evidence type="ECO:0000313" key="3">
    <source>
        <dbReference type="Proteomes" id="UP001303889"/>
    </source>
</evidence>
<dbReference type="Proteomes" id="UP001303889">
    <property type="component" value="Unassembled WGS sequence"/>
</dbReference>
<evidence type="ECO:0000313" key="2">
    <source>
        <dbReference type="EMBL" id="KAK3900122.1"/>
    </source>
</evidence>
<feature type="region of interest" description="Disordered" evidence="1">
    <location>
        <begin position="102"/>
        <end position="140"/>
    </location>
</feature>
<sequence length="140" mass="14886">MAPGALYAPIDLRVQIIENCEFFSGPFAHISLVIAKEPLGAYKAIVLKAEHGKRDALLSESGPVLPAALEALHARSAEAVQNYIGTNGFAFFTPAAKNAERKRAAAGARRRDEDAHDDDNDDGSDSDSSAATTLDECESL</sequence>
<name>A0AAN6RQW4_9PEZI</name>
<feature type="compositionally biased region" description="Acidic residues" evidence="1">
    <location>
        <begin position="115"/>
        <end position="125"/>
    </location>
</feature>
<dbReference type="EMBL" id="MU855703">
    <property type="protein sequence ID" value="KAK3900122.1"/>
    <property type="molecule type" value="Genomic_DNA"/>
</dbReference>
<dbReference type="AlphaFoldDB" id="A0AAN6RQW4"/>
<keyword evidence="3" id="KW-1185">Reference proteome</keyword>
<feature type="compositionally biased region" description="Basic and acidic residues" evidence="1">
    <location>
        <begin position="102"/>
        <end position="114"/>
    </location>
</feature>
<protein>
    <submittedName>
        <fullName evidence="2">Uncharacterized protein</fullName>
    </submittedName>
</protein>
<reference evidence="2" key="2">
    <citation type="submission" date="2023-05" db="EMBL/GenBank/DDBJ databases">
        <authorList>
            <consortium name="Lawrence Berkeley National Laboratory"/>
            <person name="Steindorff A."/>
            <person name="Hensen N."/>
            <person name="Bonometti L."/>
            <person name="Westerberg I."/>
            <person name="Brannstrom I.O."/>
            <person name="Guillou S."/>
            <person name="Cros-Aarteil S."/>
            <person name="Calhoun S."/>
            <person name="Haridas S."/>
            <person name="Kuo A."/>
            <person name="Mondo S."/>
            <person name="Pangilinan J."/>
            <person name="Riley R."/>
            <person name="Labutti K."/>
            <person name="Andreopoulos B."/>
            <person name="Lipzen A."/>
            <person name="Chen C."/>
            <person name="Yanf M."/>
            <person name="Daum C."/>
            <person name="Ng V."/>
            <person name="Clum A."/>
            <person name="Ohm R."/>
            <person name="Martin F."/>
            <person name="Silar P."/>
            <person name="Natvig D."/>
            <person name="Lalanne C."/>
            <person name="Gautier V."/>
            <person name="Ament-Velasquez S.L."/>
            <person name="Kruys A."/>
            <person name="Hutchinson M.I."/>
            <person name="Powell A.J."/>
            <person name="Barry K."/>
            <person name="Miller A.N."/>
            <person name="Grigoriev I.V."/>
            <person name="Debuchy R."/>
            <person name="Gladieux P."/>
            <person name="Thoren M.H."/>
            <person name="Johannesson H."/>
        </authorList>
    </citation>
    <scope>NUCLEOTIDE SEQUENCE</scope>
    <source>
        <strain evidence="2">CBS 103.79</strain>
    </source>
</reference>
<accession>A0AAN6RQW4</accession>
<evidence type="ECO:0000256" key="1">
    <source>
        <dbReference type="SAM" id="MobiDB-lite"/>
    </source>
</evidence>
<comment type="caution">
    <text evidence="2">The sequence shown here is derived from an EMBL/GenBank/DDBJ whole genome shotgun (WGS) entry which is preliminary data.</text>
</comment>
<feature type="non-terminal residue" evidence="2">
    <location>
        <position position="140"/>
    </location>
</feature>
<gene>
    <name evidence="2" type="ORF">C8A05DRAFT_36237</name>
</gene>
<reference evidence="2" key="1">
    <citation type="journal article" date="2023" name="Mol. Phylogenet. Evol.">
        <title>Genome-scale phylogeny and comparative genomics of the fungal order Sordariales.</title>
        <authorList>
            <person name="Hensen N."/>
            <person name="Bonometti L."/>
            <person name="Westerberg I."/>
            <person name="Brannstrom I.O."/>
            <person name="Guillou S."/>
            <person name="Cros-Aarteil S."/>
            <person name="Calhoun S."/>
            <person name="Haridas S."/>
            <person name="Kuo A."/>
            <person name="Mondo S."/>
            <person name="Pangilinan J."/>
            <person name="Riley R."/>
            <person name="LaButti K."/>
            <person name="Andreopoulos B."/>
            <person name="Lipzen A."/>
            <person name="Chen C."/>
            <person name="Yan M."/>
            <person name="Daum C."/>
            <person name="Ng V."/>
            <person name="Clum A."/>
            <person name="Steindorff A."/>
            <person name="Ohm R.A."/>
            <person name="Martin F."/>
            <person name="Silar P."/>
            <person name="Natvig D.O."/>
            <person name="Lalanne C."/>
            <person name="Gautier V."/>
            <person name="Ament-Velasquez S.L."/>
            <person name="Kruys A."/>
            <person name="Hutchinson M.I."/>
            <person name="Powell A.J."/>
            <person name="Barry K."/>
            <person name="Miller A.N."/>
            <person name="Grigoriev I.V."/>
            <person name="Debuchy R."/>
            <person name="Gladieux P."/>
            <person name="Hiltunen Thoren M."/>
            <person name="Johannesson H."/>
        </authorList>
    </citation>
    <scope>NUCLEOTIDE SEQUENCE</scope>
    <source>
        <strain evidence="2">CBS 103.79</strain>
    </source>
</reference>